<gene>
    <name evidence="1" type="ORF">SCHPADRAFT_833872</name>
</gene>
<reference evidence="1 2" key="1">
    <citation type="submission" date="2015-04" db="EMBL/GenBank/DDBJ databases">
        <title>Complete genome sequence of Schizopora paradoxa KUC8140, a cosmopolitan wood degrader in East Asia.</title>
        <authorList>
            <consortium name="DOE Joint Genome Institute"/>
            <person name="Min B."/>
            <person name="Park H."/>
            <person name="Jang Y."/>
            <person name="Kim J.-J."/>
            <person name="Kim K.H."/>
            <person name="Pangilinan J."/>
            <person name="Lipzen A."/>
            <person name="Riley R."/>
            <person name="Grigoriev I.V."/>
            <person name="Spatafora J.W."/>
            <person name="Choi I.-G."/>
        </authorList>
    </citation>
    <scope>NUCLEOTIDE SEQUENCE [LARGE SCALE GENOMIC DNA]</scope>
    <source>
        <strain evidence="1 2">KUC8140</strain>
    </source>
</reference>
<organism evidence="1 2">
    <name type="scientific">Schizopora paradoxa</name>
    <dbReference type="NCBI Taxonomy" id="27342"/>
    <lineage>
        <taxon>Eukaryota</taxon>
        <taxon>Fungi</taxon>
        <taxon>Dikarya</taxon>
        <taxon>Basidiomycota</taxon>
        <taxon>Agaricomycotina</taxon>
        <taxon>Agaricomycetes</taxon>
        <taxon>Hymenochaetales</taxon>
        <taxon>Schizoporaceae</taxon>
        <taxon>Schizopora</taxon>
    </lineage>
</organism>
<dbReference type="OrthoDB" id="3234307at2759"/>
<evidence type="ECO:0000313" key="2">
    <source>
        <dbReference type="Proteomes" id="UP000053477"/>
    </source>
</evidence>
<dbReference type="Proteomes" id="UP000053477">
    <property type="component" value="Unassembled WGS sequence"/>
</dbReference>
<sequence length="163" mass="18691">MDVRHRPGVQNDAADAISRMWRDRDISQKDGSDWSVQPDWESTLDLPHSLFTISATLPETPLDPLEANFAADPFFLPIVKFLLDRLPLNSSRERKRAQHRAAGYFIENGTLWKLMTKGTDRVPKVECLPSSSGFTTALRCHQANGHFGRDLLKLHLRDKYFWT</sequence>
<evidence type="ECO:0008006" key="3">
    <source>
        <dbReference type="Google" id="ProtNLM"/>
    </source>
</evidence>
<protein>
    <recommendedName>
        <fullName evidence="3">Integrase zinc-binding domain-containing protein</fullName>
    </recommendedName>
</protein>
<dbReference type="AlphaFoldDB" id="A0A0H2RDH3"/>
<dbReference type="EMBL" id="KQ086052">
    <property type="protein sequence ID" value="KLO09572.1"/>
    <property type="molecule type" value="Genomic_DNA"/>
</dbReference>
<feature type="non-terminal residue" evidence="1">
    <location>
        <position position="163"/>
    </location>
</feature>
<name>A0A0H2RDH3_9AGAM</name>
<proteinExistence type="predicted"/>
<dbReference type="InParanoid" id="A0A0H2RDH3"/>
<dbReference type="Gene3D" id="1.10.340.70">
    <property type="match status" value="1"/>
</dbReference>
<evidence type="ECO:0000313" key="1">
    <source>
        <dbReference type="EMBL" id="KLO09572.1"/>
    </source>
</evidence>
<accession>A0A0H2RDH3</accession>
<keyword evidence="2" id="KW-1185">Reference proteome</keyword>